<evidence type="ECO:0000313" key="9">
    <source>
        <dbReference type="EMBL" id="MBK1790153.1"/>
    </source>
</evidence>
<sequence length="135" mass="14255">MRRFRNFNSQDGAASEINISPLIDVVFILLIFFIVTAVFNEQTGVDVNKPRAASAQDLEAQSILFAVTANGQIYHGGRVVGLDGVQSIVSARLQEDETMPVIIQGDEGASHGAVVKVLDAAKLGGAESVSLATAK</sequence>
<evidence type="ECO:0000256" key="8">
    <source>
        <dbReference type="SAM" id="Phobius"/>
    </source>
</evidence>
<dbReference type="PANTHER" id="PTHR30558">
    <property type="entry name" value="EXBD MEMBRANE COMPONENT OF PMF-DRIVEN MACROMOLECULE IMPORT SYSTEM"/>
    <property type="match status" value="1"/>
</dbReference>
<dbReference type="Gene3D" id="3.30.420.270">
    <property type="match status" value="1"/>
</dbReference>
<dbReference type="AlphaFoldDB" id="A0A8J7MCP2"/>
<comment type="subcellular location">
    <subcellularLocation>
        <location evidence="1">Cell membrane</location>
        <topology evidence="1">Single-pass membrane protein</topology>
    </subcellularLocation>
    <subcellularLocation>
        <location evidence="7">Cell membrane</location>
        <topology evidence="7">Single-pass type II membrane protein</topology>
    </subcellularLocation>
</comment>
<evidence type="ECO:0000256" key="1">
    <source>
        <dbReference type="ARBA" id="ARBA00004162"/>
    </source>
</evidence>
<keyword evidence="7" id="KW-0653">Protein transport</keyword>
<keyword evidence="7" id="KW-0813">Transport</keyword>
<keyword evidence="3" id="KW-1003">Cell membrane</keyword>
<dbReference type="GO" id="GO:0015031">
    <property type="term" value="P:protein transport"/>
    <property type="evidence" value="ECO:0007669"/>
    <property type="project" value="UniProtKB-KW"/>
</dbReference>
<keyword evidence="5 8" id="KW-1133">Transmembrane helix</keyword>
<gene>
    <name evidence="9" type="ORF">JIN82_03170</name>
</gene>
<dbReference type="RefSeq" id="WP_200310192.1">
    <property type="nucleotide sequence ID" value="NZ_JAENIM010000016.1"/>
</dbReference>
<evidence type="ECO:0000313" key="10">
    <source>
        <dbReference type="Proteomes" id="UP000624703"/>
    </source>
</evidence>
<proteinExistence type="inferred from homology"/>
<keyword evidence="4 7" id="KW-0812">Transmembrane</keyword>
<dbReference type="InterPro" id="IPR003400">
    <property type="entry name" value="ExbD"/>
</dbReference>
<evidence type="ECO:0000256" key="6">
    <source>
        <dbReference type="ARBA" id="ARBA00023136"/>
    </source>
</evidence>
<evidence type="ECO:0000256" key="2">
    <source>
        <dbReference type="ARBA" id="ARBA00005811"/>
    </source>
</evidence>
<dbReference type="EMBL" id="JAENIM010000016">
    <property type="protein sequence ID" value="MBK1790153.1"/>
    <property type="molecule type" value="Genomic_DNA"/>
</dbReference>
<comment type="similarity">
    <text evidence="2 7">Belongs to the ExbD/TolR family.</text>
</comment>
<dbReference type="GO" id="GO:0022857">
    <property type="term" value="F:transmembrane transporter activity"/>
    <property type="evidence" value="ECO:0007669"/>
    <property type="project" value="InterPro"/>
</dbReference>
<feature type="transmembrane region" description="Helical" evidence="8">
    <location>
        <begin position="21"/>
        <end position="39"/>
    </location>
</feature>
<evidence type="ECO:0000256" key="5">
    <source>
        <dbReference type="ARBA" id="ARBA00022989"/>
    </source>
</evidence>
<evidence type="ECO:0000256" key="3">
    <source>
        <dbReference type="ARBA" id="ARBA00022475"/>
    </source>
</evidence>
<dbReference type="GO" id="GO:0005886">
    <property type="term" value="C:plasma membrane"/>
    <property type="evidence" value="ECO:0007669"/>
    <property type="project" value="UniProtKB-SubCell"/>
</dbReference>
<dbReference type="Pfam" id="PF02472">
    <property type="entry name" value="ExbD"/>
    <property type="match status" value="1"/>
</dbReference>
<dbReference type="PANTHER" id="PTHR30558:SF13">
    <property type="entry name" value="BIOPOLYMER TRANSPORT PROTEIN EXBD2"/>
    <property type="match status" value="1"/>
</dbReference>
<keyword evidence="10" id="KW-1185">Reference proteome</keyword>
<organism evidence="9 10">
    <name type="scientific">Persicirhabdus sediminis</name>
    <dbReference type="NCBI Taxonomy" id="454144"/>
    <lineage>
        <taxon>Bacteria</taxon>
        <taxon>Pseudomonadati</taxon>
        <taxon>Verrucomicrobiota</taxon>
        <taxon>Verrucomicrobiia</taxon>
        <taxon>Verrucomicrobiales</taxon>
        <taxon>Verrucomicrobiaceae</taxon>
        <taxon>Persicirhabdus</taxon>
    </lineage>
</organism>
<evidence type="ECO:0000256" key="7">
    <source>
        <dbReference type="RuleBase" id="RU003879"/>
    </source>
</evidence>
<keyword evidence="6 8" id="KW-0472">Membrane</keyword>
<protein>
    <submittedName>
        <fullName evidence="9">Biopolymer transporter ExbD</fullName>
    </submittedName>
</protein>
<name>A0A8J7MCP2_9BACT</name>
<accession>A0A8J7MCP2</accession>
<comment type="caution">
    <text evidence="9">The sequence shown here is derived from an EMBL/GenBank/DDBJ whole genome shotgun (WGS) entry which is preliminary data.</text>
</comment>
<reference evidence="9" key="1">
    <citation type="submission" date="2021-01" db="EMBL/GenBank/DDBJ databases">
        <title>Modified the classification status of verrucomicrobia.</title>
        <authorList>
            <person name="Feng X."/>
        </authorList>
    </citation>
    <scope>NUCLEOTIDE SEQUENCE</scope>
    <source>
        <strain evidence="9">_KCTC 22039</strain>
    </source>
</reference>
<evidence type="ECO:0000256" key="4">
    <source>
        <dbReference type="ARBA" id="ARBA00022692"/>
    </source>
</evidence>
<dbReference type="Proteomes" id="UP000624703">
    <property type="component" value="Unassembled WGS sequence"/>
</dbReference>